<protein>
    <recommendedName>
        <fullName evidence="6">Disease resistance N-terminal domain-containing protein</fullName>
    </recommendedName>
</protein>
<proteinExistence type="inferred from homology"/>
<feature type="domain" description="Disease resistance N-terminal" evidence="6">
    <location>
        <begin position="8"/>
        <end position="86"/>
    </location>
</feature>
<sequence length="216" mass="24473">MAELASGAVSSLLGVIRNEALLLGRVRHDVQFIQEEMESMQSFLAHLSKKAPGGGDQDEQMRTWMNQVRLLAQDSNNCIDMYLYRGNPELHLARGGLRRYVFWLPWFVHKMVAQRRAAVQLGVLRERAHDIGERRTSQANRASTWSQTTVPYFHYGCSSDSSALSGDSTGLRFSTRVCQGNLECHQHIHNLRGTWTPQGMEEQRDIKMDGKGVAQK</sequence>
<evidence type="ECO:0000259" key="6">
    <source>
        <dbReference type="Pfam" id="PF18052"/>
    </source>
</evidence>
<evidence type="ECO:0000256" key="3">
    <source>
        <dbReference type="ARBA" id="ARBA00022737"/>
    </source>
</evidence>
<dbReference type="PANTHER" id="PTHR19338">
    <property type="entry name" value="TRANSLOCASE OF INNER MITOCHONDRIAL MEMBRANE 13 HOMOLOG"/>
    <property type="match status" value="1"/>
</dbReference>
<gene>
    <name evidence="7" type="ORF">TRIUR3_04627</name>
</gene>
<dbReference type="InterPro" id="IPR041118">
    <property type="entry name" value="Rx_N"/>
</dbReference>
<comment type="similarity">
    <text evidence="1">Belongs to the disease resistance NB-LRR family.</text>
</comment>
<dbReference type="OMA" id="ANRASTW"/>
<dbReference type="EMBL" id="KD109999">
    <property type="protein sequence ID" value="EMS60378.1"/>
    <property type="molecule type" value="Genomic_DNA"/>
</dbReference>
<dbReference type="GO" id="GO:0000166">
    <property type="term" value="F:nucleotide binding"/>
    <property type="evidence" value="ECO:0007669"/>
    <property type="project" value="UniProtKB-KW"/>
</dbReference>
<dbReference type="InterPro" id="IPR038005">
    <property type="entry name" value="RX-like_CC"/>
</dbReference>
<keyword evidence="4" id="KW-0547">Nucleotide-binding</keyword>
<dbReference type="GO" id="GO:0006952">
    <property type="term" value="P:defense response"/>
    <property type="evidence" value="ECO:0007669"/>
    <property type="project" value="UniProtKB-KW"/>
</dbReference>
<evidence type="ECO:0000313" key="7">
    <source>
        <dbReference type="EMBL" id="EMS60378.1"/>
    </source>
</evidence>
<evidence type="ECO:0000256" key="1">
    <source>
        <dbReference type="ARBA" id="ARBA00008894"/>
    </source>
</evidence>
<dbReference type="Gene3D" id="1.20.5.4130">
    <property type="match status" value="1"/>
</dbReference>
<keyword evidence="2" id="KW-0433">Leucine-rich repeat</keyword>
<accession>M7ZAY2</accession>
<dbReference type="PANTHER" id="PTHR19338:SF40">
    <property type="entry name" value="OS06G0314450 PROTEIN"/>
    <property type="match status" value="1"/>
</dbReference>
<organism evidence="7">
    <name type="scientific">Triticum urartu</name>
    <name type="common">Red wild einkorn</name>
    <name type="synonym">Crithodium urartu</name>
    <dbReference type="NCBI Taxonomy" id="4572"/>
    <lineage>
        <taxon>Eukaryota</taxon>
        <taxon>Viridiplantae</taxon>
        <taxon>Streptophyta</taxon>
        <taxon>Embryophyta</taxon>
        <taxon>Tracheophyta</taxon>
        <taxon>Spermatophyta</taxon>
        <taxon>Magnoliopsida</taxon>
        <taxon>Liliopsida</taxon>
        <taxon>Poales</taxon>
        <taxon>Poaceae</taxon>
        <taxon>BOP clade</taxon>
        <taxon>Pooideae</taxon>
        <taxon>Triticodae</taxon>
        <taxon>Triticeae</taxon>
        <taxon>Triticinae</taxon>
        <taxon>Triticum</taxon>
    </lineage>
</organism>
<keyword evidence="3" id="KW-0677">Repeat</keyword>
<evidence type="ECO:0000256" key="2">
    <source>
        <dbReference type="ARBA" id="ARBA00022614"/>
    </source>
</evidence>
<evidence type="ECO:0000256" key="4">
    <source>
        <dbReference type="ARBA" id="ARBA00022741"/>
    </source>
</evidence>
<dbReference type="eggNOG" id="KOG4658">
    <property type="taxonomic scope" value="Eukaryota"/>
</dbReference>
<reference evidence="7" key="1">
    <citation type="journal article" date="2013" name="Nature">
        <title>Draft genome of the wheat A-genome progenitor Triticum urartu.</title>
        <authorList>
            <person name="Ling H.Q."/>
            <person name="Zhao S."/>
            <person name="Liu D."/>
            <person name="Wang J."/>
            <person name="Sun H."/>
            <person name="Zhang C."/>
            <person name="Fan H."/>
            <person name="Li D."/>
            <person name="Dong L."/>
            <person name="Tao Y."/>
            <person name="Gao C."/>
            <person name="Wu H."/>
            <person name="Li Y."/>
            <person name="Cui Y."/>
            <person name="Guo X."/>
            <person name="Zheng S."/>
            <person name="Wang B."/>
            <person name="Yu K."/>
            <person name="Liang Q."/>
            <person name="Yang W."/>
            <person name="Lou X."/>
            <person name="Chen J."/>
            <person name="Feng M."/>
            <person name="Jian J."/>
            <person name="Zhang X."/>
            <person name="Luo G."/>
            <person name="Jiang Y."/>
            <person name="Liu J."/>
            <person name="Wang Z."/>
            <person name="Sha Y."/>
            <person name="Zhang B."/>
            <person name="Wu H."/>
            <person name="Tang D."/>
            <person name="Shen Q."/>
            <person name="Xue P."/>
            <person name="Zou S."/>
            <person name="Wang X."/>
            <person name="Liu X."/>
            <person name="Wang F."/>
            <person name="Yang Y."/>
            <person name="An X."/>
            <person name="Dong Z."/>
            <person name="Zhang K."/>
            <person name="Zhang X."/>
            <person name="Luo M.C."/>
            <person name="Dvorak J."/>
            <person name="Tong Y."/>
            <person name="Wang J."/>
            <person name="Yang H."/>
            <person name="Li Z."/>
            <person name="Wang D."/>
            <person name="Zhang A."/>
            <person name="Wang J."/>
        </authorList>
    </citation>
    <scope>NUCLEOTIDE SEQUENCE</scope>
</reference>
<evidence type="ECO:0000256" key="5">
    <source>
        <dbReference type="ARBA" id="ARBA00022821"/>
    </source>
</evidence>
<keyword evidence="5" id="KW-0611">Plant defense</keyword>
<dbReference type="AlphaFoldDB" id="M7ZAY2"/>
<dbReference type="STRING" id="4572.M7ZAY2"/>
<dbReference type="CDD" id="cd14798">
    <property type="entry name" value="RX-CC_like"/>
    <property type="match status" value="1"/>
</dbReference>
<name>M7ZAY2_TRIUA</name>
<dbReference type="Pfam" id="PF18052">
    <property type="entry name" value="Rx_N"/>
    <property type="match status" value="1"/>
</dbReference>